<gene>
    <name evidence="2" type="ORF">BROSI_A3514</name>
</gene>
<organism evidence="2 3">
    <name type="scientific">Candidatus Brocadia sinica JPN1</name>
    <dbReference type="NCBI Taxonomy" id="1197129"/>
    <lineage>
        <taxon>Bacteria</taxon>
        <taxon>Pseudomonadati</taxon>
        <taxon>Planctomycetota</taxon>
        <taxon>Candidatus Brocadiia</taxon>
        <taxon>Candidatus Brocadiales</taxon>
        <taxon>Candidatus Brocadiaceae</taxon>
        <taxon>Candidatus Brocadia</taxon>
    </lineage>
</organism>
<protein>
    <recommendedName>
        <fullName evidence="4">Type II secretion system protein GspC N-terminal domain-containing protein</fullName>
    </recommendedName>
</protein>
<proteinExistence type="predicted"/>
<accession>A0ABQ0K1L0</accession>
<dbReference type="Proteomes" id="UP000032309">
    <property type="component" value="Unassembled WGS sequence"/>
</dbReference>
<keyword evidence="1" id="KW-0472">Membrane</keyword>
<keyword evidence="1" id="KW-0812">Transmembrane</keyword>
<evidence type="ECO:0008006" key="4">
    <source>
        <dbReference type="Google" id="ProtNLM"/>
    </source>
</evidence>
<keyword evidence="1" id="KW-1133">Transmembrane helix</keyword>
<evidence type="ECO:0000256" key="1">
    <source>
        <dbReference type="SAM" id="Phobius"/>
    </source>
</evidence>
<keyword evidence="3" id="KW-1185">Reference proteome</keyword>
<comment type="caution">
    <text evidence="2">The sequence shown here is derived from an EMBL/GenBank/DDBJ whole genome shotgun (WGS) entry which is preliminary data.</text>
</comment>
<sequence length="207" mass="24206">MKSFHVNTKSLWLVLEAFIKKGKQWKHYLPLINLVLLIGVIGLTVVCVLFVYYPPENTFTLQKYREEISEKNNPLPSLDVNTKPIDQYELILSNNPFSPNRTAWNPQEVKRDSKHEEEVVQLQPVENQQKPRGIPKKITLRGILILGNTRKALIENPDQKTNQKPFIFIEEGEEIAEYKVKNIEPDQIRLDWYGEEQIVVMRSNIKK</sequence>
<name>A0ABQ0K1L0_9BACT</name>
<reference evidence="3" key="1">
    <citation type="journal article" date="2015" name="Genome Announc.">
        <title>Draft Genome Sequence of an Anaerobic Ammonium-Oxidizing Bacterium, "Candidatus Brocadia sinica".</title>
        <authorList>
            <person name="Oshiki M."/>
            <person name="Shinyako-Hata K."/>
            <person name="Satoh H."/>
            <person name="Okabe S."/>
        </authorList>
    </citation>
    <scope>NUCLEOTIDE SEQUENCE [LARGE SCALE GENOMIC DNA]</scope>
    <source>
        <strain evidence="3">JPN1</strain>
    </source>
</reference>
<dbReference type="RefSeq" id="WP_052564919.1">
    <property type="nucleotide sequence ID" value="NZ_BAFN01000001.1"/>
</dbReference>
<evidence type="ECO:0000313" key="2">
    <source>
        <dbReference type="EMBL" id="GAN34969.1"/>
    </source>
</evidence>
<evidence type="ECO:0000313" key="3">
    <source>
        <dbReference type="Proteomes" id="UP000032309"/>
    </source>
</evidence>
<dbReference type="EMBL" id="BAFN01000001">
    <property type="protein sequence ID" value="GAN34969.1"/>
    <property type="molecule type" value="Genomic_DNA"/>
</dbReference>
<feature type="transmembrane region" description="Helical" evidence="1">
    <location>
        <begin position="28"/>
        <end position="53"/>
    </location>
</feature>